<dbReference type="GO" id="GO:0000149">
    <property type="term" value="F:SNARE binding"/>
    <property type="evidence" value="ECO:0000318"/>
    <property type="project" value="GO_Central"/>
</dbReference>
<dbReference type="InterPro" id="IPR059001">
    <property type="entry name" value="STX17_N"/>
</dbReference>
<dbReference type="GO" id="GO:0006887">
    <property type="term" value="P:exocytosis"/>
    <property type="evidence" value="ECO:0000318"/>
    <property type="project" value="GO_Central"/>
</dbReference>
<feature type="transmembrane region" description="Helical" evidence="2">
    <location>
        <begin position="298"/>
        <end position="317"/>
    </location>
</feature>
<dbReference type="RefSeq" id="XP_030830595.1">
    <property type="nucleotide sequence ID" value="XM_030974735.1"/>
</dbReference>
<keyword evidence="2" id="KW-0472">Membrane</keyword>
<dbReference type="AlphaFoldDB" id="A0A7M7N3B1"/>
<dbReference type="InterPro" id="IPR000727">
    <property type="entry name" value="T_SNARE_dom"/>
</dbReference>
<reference evidence="5" key="1">
    <citation type="submission" date="2015-02" db="EMBL/GenBank/DDBJ databases">
        <title>Genome sequencing for Strongylocentrotus purpuratus.</title>
        <authorList>
            <person name="Murali S."/>
            <person name="Liu Y."/>
            <person name="Vee V."/>
            <person name="English A."/>
            <person name="Wang M."/>
            <person name="Skinner E."/>
            <person name="Han Y."/>
            <person name="Muzny D.M."/>
            <person name="Worley K.C."/>
            <person name="Gibbs R.A."/>
        </authorList>
    </citation>
    <scope>NUCLEOTIDE SEQUENCE</scope>
</reference>
<dbReference type="SMART" id="SM00397">
    <property type="entry name" value="t_SNARE"/>
    <property type="match status" value="1"/>
</dbReference>
<evidence type="ECO:0000313" key="4">
    <source>
        <dbReference type="EnsemblMetazoa" id="XP_030830595"/>
    </source>
</evidence>
<dbReference type="GO" id="GO:0012505">
    <property type="term" value="C:endomembrane system"/>
    <property type="evidence" value="ECO:0000318"/>
    <property type="project" value="GO_Central"/>
</dbReference>
<dbReference type="OrthoDB" id="10035606at2759"/>
<keyword evidence="5" id="KW-1185">Reference proteome</keyword>
<dbReference type="CTD" id="55014"/>
<dbReference type="OMA" id="YPVMGAL"/>
<accession>A0A7M7N3B1</accession>
<feature type="transmembrane region" description="Helical" evidence="2">
    <location>
        <begin position="272"/>
        <end position="292"/>
    </location>
</feature>
<dbReference type="GO" id="GO:0000421">
    <property type="term" value="C:autophagosome membrane"/>
    <property type="evidence" value="ECO:0000318"/>
    <property type="project" value="GO_Central"/>
</dbReference>
<feature type="compositionally biased region" description="Low complexity" evidence="1">
    <location>
        <begin position="158"/>
        <end position="171"/>
    </location>
</feature>
<dbReference type="PROSITE" id="PS50192">
    <property type="entry name" value="T_SNARE"/>
    <property type="match status" value="1"/>
</dbReference>
<dbReference type="FunCoup" id="A0A7M7N3B1">
    <property type="interactions" value="802"/>
</dbReference>
<organism evidence="4 5">
    <name type="scientific">Strongylocentrotus purpuratus</name>
    <name type="common">Purple sea urchin</name>
    <dbReference type="NCBI Taxonomy" id="7668"/>
    <lineage>
        <taxon>Eukaryota</taxon>
        <taxon>Metazoa</taxon>
        <taxon>Echinodermata</taxon>
        <taxon>Eleutherozoa</taxon>
        <taxon>Echinozoa</taxon>
        <taxon>Echinoidea</taxon>
        <taxon>Euechinoidea</taxon>
        <taxon>Echinacea</taxon>
        <taxon>Camarodonta</taxon>
        <taxon>Echinidea</taxon>
        <taxon>Strongylocentrotidae</taxon>
        <taxon>Strongylocentrotus</taxon>
    </lineage>
</organism>
<name>A0A7M7N3B1_STRPU</name>
<evidence type="ECO:0000256" key="1">
    <source>
        <dbReference type="SAM" id="MobiDB-lite"/>
    </source>
</evidence>
<proteinExistence type="predicted"/>
<dbReference type="Proteomes" id="UP000007110">
    <property type="component" value="Unassembled WGS sequence"/>
</dbReference>
<dbReference type="Pfam" id="PF26585">
    <property type="entry name" value="STX17_N"/>
    <property type="match status" value="1"/>
</dbReference>
<feature type="region of interest" description="Disordered" evidence="1">
    <location>
        <begin position="193"/>
        <end position="212"/>
    </location>
</feature>
<dbReference type="SUPFAM" id="SSF58038">
    <property type="entry name" value="SNARE fusion complex"/>
    <property type="match status" value="1"/>
</dbReference>
<feature type="domain" description="T-SNARE coiled-coil homology" evidence="3">
    <location>
        <begin position="205"/>
        <end position="267"/>
    </location>
</feature>
<evidence type="ECO:0000256" key="2">
    <source>
        <dbReference type="SAM" id="Phobius"/>
    </source>
</evidence>
<dbReference type="GO" id="GO:0031201">
    <property type="term" value="C:SNARE complex"/>
    <property type="evidence" value="ECO:0000318"/>
    <property type="project" value="GO_Central"/>
</dbReference>
<dbReference type="GO" id="GO:0005484">
    <property type="term" value="F:SNAP receptor activity"/>
    <property type="evidence" value="ECO:0000318"/>
    <property type="project" value="GO_Central"/>
</dbReference>
<dbReference type="GO" id="GO:0006886">
    <property type="term" value="P:intracellular protein transport"/>
    <property type="evidence" value="ECO:0000318"/>
    <property type="project" value="GO_Central"/>
</dbReference>
<dbReference type="GeneID" id="575615"/>
<dbReference type="GO" id="GO:0048278">
    <property type="term" value="P:vesicle docking"/>
    <property type="evidence" value="ECO:0000318"/>
    <property type="project" value="GO_Central"/>
</dbReference>
<dbReference type="GO" id="GO:0005886">
    <property type="term" value="C:plasma membrane"/>
    <property type="evidence" value="ECO:0000318"/>
    <property type="project" value="GO_Central"/>
</dbReference>
<protein>
    <recommendedName>
        <fullName evidence="3">t-SNARE coiled-coil homology domain-containing protein</fullName>
    </recommendedName>
</protein>
<dbReference type="InParanoid" id="A0A7M7N3B1"/>
<dbReference type="Gene3D" id="1.20.5.110">
    <property type="match status" value="1"/>
</dbReference>
<evidence type="ECO:0000259" key="3">
    <source>
        <dbReference type="PROSITE" id="PS50192"/>
    </source>
</evidence>
<dbReference type="GO" id="GO:0006906">
    <property type="term" value="P:vesicle fusion"/>
    <property type="evidence" value="ECO:0000318"/>
    <property type="project" value="GO_Central"/>
</dbReference>
<sequence length="348" mass="38390">MAEFGESPSCRDQEPTDIMKQPIKKLEPAINRFTKIAIPVDLERLANHCRNIQKFQQLQQWDKLRVEQINARRTVQQLKANVREMEKVRMQVCDDDQKTFDDQVAPVKEEVIQAVVKVIELCGVESSPLDPPIMTQSLTESLLGTDEGLRSRFRHTNSLEASSHSSSMESSDAIPEDLTQEASEVHHPLLHDEQQQQQQQTQEAAMPSEQVQESWDMLKNELVELNSLTHEFAAQVQAQQEQVDSIQNNIQVAQTNIQTGVKHLLKASTYKAAMLPIGGAILGGICGGPVGFVAGMKVGAAAAIGGGAIGFLSGRAIKKRQDKKIQMEMSVLTNGTLEGSVAESSKDK</sequence>
<dbReference type="EnsemblMetazoa" id="XM_030974735">
    <property type="protein sequence ID" value="XP_030830595"/>
    <property type="gene ID" value="LOC575615"/>
</dbReference>
<dbReference type="KEGG" id="spu:575615"/>
<keyword evidence="2" id="KW-1133">Transmembrane helix</keyword>
<reference evidence="4" key="2">
    <citation type="submission" date="2021-01" db="UniProtKB">
        <authorList>
            <consortium name="EnsemblMetazoa"/>
        </authorList>
    </citation>
    <scope>IDENTIFICATION</scope>
</reference>
<evidence type="ECO:0000313" key="5">
    <source>
        <dbReference type="Proteomes" id="UP000007110"/>
    </source>
</evidence>
<keyword evidence="2" id="KW-0812">Transmembrane</keyword>
<feature type="region of interest" description="Disordered" evidence="1">
    <location>
        <begin position="158"/>
        <end position="179"/>
    </location>
</feature>